<dbReference type="Gene3D" id="2.60.40.10">
    <property type="entry name" value="Immunoglobulins"/>
    <property type="match status" value="1"/>
</dbReference>
<comment type="caution">
    <text evidence="2">The sequence shown here is derived from an EMBL/GenBank/DDBJ whole genome shotgun (WGS) entry which is preliminary data.</text>
</comment>
<evidence type="ECO:0000313" key="2">
    <source>
        <dbReference type="EMBL" id="MDI6103075.1"/>
    </source>
</evidence>
<evidence type="ECO:0000313" key="3">
    <source>
        <dbReference type="Proteomes" id="UP001241758"/>
    </source>
</evidence>
<dbReference type="EMBL" id="JASCTH010000023">
    <property type="protein sequence ID" value="MDI6103075.1"/>
    <property type="molecule type" value="Genomic_DNA"/>
</dbReference>
<dbReference type="InterPro" id="IPR013783">
    <property type="entry name" value="Ig-like_fold"/>
</dbReference>
<feature type="chain" id="PRO_5045880167" evidence="1">
    <location>
        <begin position="24"/>
        <end position="271"/>
    </location>
</feature>
<evidence type="ECO:0000256" key="1">
    <source>
        <dbReference type="SAM" id="SignalP"/>
    </source>
</evidence>
<reference evidence="2 3" key="1">
    <citation type="submission" date="2023-05" db="EMBL/GenBank/DDBJ databases">
        <title>Actinoplanes sp. NEAU-A12 genome sequencing.</title>
        <authorList>
            <person name="Wang Z.-S."/>
        </authorList>
    </citation>
    <scope>NUCLEOTIDE SEQUENCE [LARGE SCALE GENOMIC DNA]</scope>
    <source>
        <strain evidence="2 3">NEAU-A12</strain>
    </source>
</reference>
<keyword evidence="1" id="KW-0732">Signal</keyword>
<sequence length="271" mass="28901">MKLPVAAALVAAATVLAATPALAARPAHSETTTIEQPATAGMAGAESFVLSTGLTDGQLIGNGPKIRPVFADGVTVTKVEVLVEGVVTDTFSAPVPEVLTLYMSARWETKKHVMLTVRAYDADGGIGEASTRVRVETHAPLTLLEPRAGATVSGVVKLQFFPRDPDMDRIEAYDQSGRLIGKLTQAPWIMYWDTTGLNGPTTLSTVIRDHADNNWDFTRTYQVDNAGPAVASISPEHDARIRGDQATDAPSAYTVTRAGTVPARDPLTHRR</sequence>
<keyword evidence="3" id="KW-1185">Reference proteome</keyword>
<organism evidence="2 3">
    <name type="scientific">Actinoplanes sandaracinus</name>
    <dbReference type="NCBI Taxonomy" id="3045177"/>
    <lineage>
        <taxon>Bacteria</taxon>
        <taxon>Bacillati</taxon>
        <taxon>Actinomycetota</taxon>
        <taxon>Actinomycetes</taxon>
        <taxon>Micromonosporales</taxon>
        <taxon>Micromonosporaceae</taxon>
        <taxon>Actinoplanes</taxon>
    </lineage>
</organism>
<dbReference type="Proteomes" id="UP001241758">
    <property type="component" value="Unassembled WGS sequence"/>
</dbReference>
<protein>
    <submittedName>
        <fullName evidence="2">Uncharacterized protein</fullName>
    </submittedName>
</protein>
<feature type="signal peptide" evidence="1">
    <location>
        <begin position="1"/>
        <end position="23"/>
    </location>
</feature>
<gene>
    <name evidence="2" type="ORF">QLQ12_31120</name>
</gene>
<proteinExistence type="predicted"/>
<dbReference type="RefSeq" id="WP_282764081.1">
    <property type="nucleotide sequence ID" value="NZ_JASCTH010000023.1"/>
</dbReference>
<name>A0ABT6WTJ7_9ACTN</name>
<accession>A0ABT6WTJ7</accession>